<proteinExistence type="inferred from homology"/>
<dbReference type="InterPro" id="IPR001752">
    <property type="entry name" value="Kinesin_motor_dom"/>
</dbReference>
<keyword evidence="4" id="KW-0547">Nucleotide-binding</keyword>
<dbReference type="PROSITE" id="PS50067">
    <property type="entry name" value="KINESIN_MOTOR_2"/>
    <property type="match status" value="1"/>
</dbReference>
<dbReference type="InterPro" id="IPR027640">
    <property type="entry name" value="Kinesin-like_fam"/>
</dbReference>
<keyword evidence="2 5" id="KW-0175">Coiled coil</keyword>
<dbReference type="Proteomes" id="UP001515480">
    <property type="component" value="Unassembled WGS sequence"/>
</dbReference>
<keyword evidence="9" id="KW-1185">Reference proteome</keyword>
<evidence type="ECO:0000256" key="5">
    <source>
        <dbReference type="SAM" id="Coils"/>
    </source>
</evidence>
<organism evidence="8 9">
    <name type="scientific">Prymnesium parvum</name>
    <name type="common">Toxic golden alga</name>
    <dbReference type="NCBI Taxonomy" id="97485"/>
    <lineage>
        <taxon>Eukaryota</taxon>
        <taxon>Haptista</taxon>
        <taxon>Haptophyta</taxon>
        <taxon>Prymnesiophyceae</taxon>
        <taxon>Prymnesiales</taxon>
        <taxon>Prymnesiaceae</taxon>
        <taxon>Prymnesium</taxon>
    </lineage>
</organism>
<evidence type="ECO:0000313" key="9">
    <source>
        <dbReference type="Proteomes" id="UP001515480"/>
    </source>
</evidence>
<dbReference type="AlphaFoldDB" id="A0AB34IPV4"/>
<dbReference type="SUPFAM" id="SSF52540">
    <property type="entry name" value="P-loop containing nucleoside triphosphate hydrolases"/>
    <property type="match status" value="1"/>
</dbReference>
<evidence type="ECO:0000256" key="2">
    <source>
        <dbReference type="ARBA" id="ARBA00023054"/>
    </source>
</evidence>
<comment type="similarity">
    <text evidence="4">Belongs to the TRAFAC class myosin-kinesin ATPase superfamily. Kinesin family.</text>
</comment>
<sequence>MAERQAEAPKKKKKADGRESIGVFARLKPVTDGAERGEVSVRERFGKCKAVQMRNLEFSLDWIFKENASQEDVYSIAAHDRVTAVLAGFNATLIAYGQTGSGKTHTMFGPEEVLSNFEGCDPAAWGLVPRATEQLFEGLRHAPEDSTFLVQCSYVEVYNDRLNDLLADKANLILREKPGVGLSVEGMRFEMVGDSNDVMSALARGNTKRVVAAMSMNARSSRGHAIFTIYVKEMTALGGERQGKLNLVDLAGMESSKKSYAVEGASNNPMRREEAKNINVSLYALGSVISSLSMKGKSKSEPEHVPWRNAKLTRLLQDSLGGNSKSTIVVTLRTEAANIEESLQTLRFAQRAKAVKTIVKESLMNQSPAQLLKQIDELQSQLEVTQMLVRQLRHELDERNADDEARVSSIDSSAAEGGTDAAALAEEVRLWKKKHRALLGRSILHRILKGQSVAALEKMREESENQRIQLEESESLLRFRERENRELLSRVEMLEHLIHEHQLVPSADGSDGTLQRRGGRQSEMMSDEQLTEETILSAEAELQAAMASKDPERLKRAIANASEAVARARAKNSHVLKKANIIKGGDTATPSTPLRASIVKQVVREEEVTDEEKRYIEFHDLATQRKLNLASRGFEVQNIFIDDLYEEAADVPPSEWNEFILLQLPSPRGVDADGTIMWEGTEPKEVEEEETKMSPWKRRTLNPAKRKTTVMNYNVRESLIDKPDDIMEEYANPEEQGLSKPKRSSVLDAHIASLRLLDAPVEYGDSPRTNRSDASRGQRYSQAVRSRMEERQRSKGADHES</sequence>
<dbReference type="PRINTS" id="PR00380">
    <property type="entry name" value="KINESINHEAVY"/>
</dbReference>
<evidence type="ECO:0000259" key="7">
    <source>
        <dbReference type="PROSITE" id="PS50067"/>
    </source>
</evidence>
<keyword evidence="3 4" id="KW-0505">Motor protein</keyword>
<feature type="domain" description="Kinesin motor" evidence="7">
    <location>
        <begin position="20"/>
        <end position="355"/>
    </location>
</feature>
<dbReference type="GO" id="GO:0005874">
    <property type="term" value="C:microtubule"/>
    <property type="evidence" value="ECO:0007669"/>
    <property type="project" value="UniProtKB-KW"/>
</dbReference>
<dbReference type="GO" id="GO:0008017">
    <property type="term" value="F:microtubule binding"/>
    <property type="evidence" value="ECO:0007669"/>
    <property type="project" value="InterPro"/>
</dbReference>
<dbReference type="GO" id="GO:0007018">
    <property type="term" value="P:microtubule-based movement"/>
    <property type="evidence" value="ECO:0007669"/>
    <property type="project" value="InterPro"/>
</dbReference>
<evidence type="ECO:0000256" key="4">
    <source>
        <dbReference type="PROSITE-ProRule" id="PRU00283"/>
    </source>
</evidence>
<dbReference type="PANTHER" id="PTHR47968">
    <property type="entry name" value="CENTROMERE PROTEIN E"/>
    <property type="match status" value="1"/>
</dbReference>
<reference evidence="8 9" key="1">
    <citation type="journal article" date="2024" name="Science">
        <title>Giant polyketide synthase enzymes in the biosynthesis of giant marine polyether toxins.</title>
        <authorList>
            <person name="Fallon T.R."/>
            <person name="Shende V.V."/>
            <person name="Wierzbicki I.H."/>
            <person name="Pendleton A.L."/>
            <person name="Watervoot N.F."/>
            <person name="Auber R.P."/>
            <person name="Gonzalez D.J."/>
            <person name="Wisecaver J.H."/>
            <person name="Moore B.S."/>
        </authorList>
    </citation>
    <scope>NUCLEOTIDE SEQUENCE [LARGE SCALE GENOMIC DNA]</scope>
    <source>
        <strain evidence="8 9">12B1</strain>
    </source>
</reference>
<dbReference type="InterPro" id="IPR027417">
    <property type="entry name" value="P-loop_NTPase"/>
</dbReference>
<evidence type="ECO:0000256" key="1">
    <source>
        <dbReference type="ARBA" id="ARBA00022701"/>
    </source>
</evidence>
<dbReference type="EMBL" id="JBGBPQ010000021">
    <property type="protein sequence ID" value="KAL1503439.1"/>
    <property type="molecule type" value="Genomic_DNA"/>
</dbReference>
<feature type="region of interest" description="Disordered" evidence="6">
    <location>
        <begin position="757"/>
        <end position="801"/>
    </location>
</feature>
<feature type="compositionally biased region" description="Basic and acidic residues" evidence="6">
    <location>
        <begin position="786"/>
        <end position="801"/>
    </location>
</feature>
<dbReference type="PANTHER" id="PTHR47968:SF36">
    <property type="entry name" value="KINESIN HEAVY CHAIN ISOFORM X1"/>
    <property type="match status" value="1"/>
</dbReference>
<protein>
    <recommendedName>
        <fullName evidence="7">Kinesin motor domain-containing protein</fullName>
    </recommendedName>
</protein>
<keyword evidence="4" id="KW-0067">ATP-binding</keyword>
<evidence type="ECO:0000256" key="6">
    <source>
        <dbReference type="SAM" id="MobiDB-lite"/>
    </source>
</evidence>
<dbReference type="SMART" id="SM00129">
    <property type="entry name" value="KISc"/>
    <property type="match status" value="1"/>
</dbReference>
<comment type="caution">
    <text evidence="8">The sequence shown here is derived from an EMBL/GenBank/DDBJ whole genome shotgun (WGS) entry which is preliminary data.</text>
</comment>
<dbReference type="GO" id="GO:0003777">
    <property type="term" value="F:microtubule motor activity"/>
    <property type="evidence" value="ECO:0007669"/>
    <property type="project" value="InterPro"/>
</dbReference>
<dbReference type="Pfam" id="PF00225">
    <property type="entry name" value="Kinesin"/>
    <property type="match status" value="1"/>
</dbReference>
<feature type="region of interest" description="Disordered" evidence="6">
    <location>
        <begin position="504"/>
        <end position="529"/>
    </location>
</feature>
<evidence type="ECO:0000256" key="3">
    <source>
        <dbReference type="ARBA" id="ARBA00023175"/>
    </source>
</evidence>
<evidence type="ECO:0000313" key="8">
    <source>
        <dbReference type="EMBL" id="KAL1503439.1"/>
    </source>
</evidence>
<accession>A0AB34IPV4</accession>
<feature type="binding site" evidence="4">
    <location>
        <begin position="97"/>
        <end position="104"/>
    </location>
    <ligand>
        <name>ATP</name>
        <dbReference type="ChEBI" id="CHEBI:30616"/>
    </ligand>
</feature>
<dbReference type="GO" id="GO:0005524">
    <property type="term" value="F:ATP binding"/>
    <property type="evidence" value="ECO:0007669"/>
    <property type="project" value="UniProtKB-UniRule"/>
</dbReference>
<gene>
    <name evidence="8" type="ORF">AB1Y20_011927</name>
</gene>
<keyword evidence="1" id="KW-0493">Microtubule</keyword>
<dbReference type="Gene3D" id="3.40.850.10">
    <property type="entry name" value="Kinesin motor domain"/>
    <property type="match status" value="1"/>
</dbReference>
<feature type="coiled-coil region" evidence="5">
    <location>
        <begin position="453"/>
        <end position="490"/>
    </location>
</feature>
<dbReference type="InterPro" id="IPR036961">
    <property type="entry name" value="Kinesin_motor_dom_sf"/>
</dbReference>
<name>A0AB34IPV4_PRYPA</name>
<dbReference type="CDD" id="cd00106">
    <property type="entry name" value="KISc"/>
    <property type="match status" value="1"/>
</dbReference>